<dbReference type="InterPro" id="IPR005101">
    <property type="entry name" value="Cryptochr/Photolyase_FAD-bd"/>
</dbReference>
<organism evidence="5 6">
    <name type="scientific">Pseudahrensia aquimaris</name>
    <dbReference type="NCBI Taxonomy" id="744461"/>
    <lineage>
        <taxon>Bacteria</taxon>
        <taxon>Pseudomonadati</taxon>
        <taxon>Pseudomonadota</taxon>
        <taxon>Alphaproteobacteria</taxon>
        <taxon>Hyphomicrobiales</taxon>
        <taxon>Ahrensiaceae</taxon>
        <taxon>Pseudahrensia</taxon>
    </lineage>
</organism>
<evidence type="ECO:0000259" key="4">
    <source>
        <dbReference type="Pfam" id="PF03441"/>
    </source>
</evidence>
<gene>
    <name evidence="5" type="ORF">ACFQ14_04115</name>
</gene>
<dbReference type="PANTHER" id="PTHR11455:SF9">
    <property type="entry name" value="CRYPTOCHROME CIRCADIAN CLOCK 5 ISOFORM X1"/>
    <property type="match status" value="1"/>
</dbReference>
<dbReference type="SUPFAM" id="SSF48173">
    <property type="entry name" value="Cryptochrome/photolyase FAD-binding domain"/>
    <property type="match status" value="1"/>
</dbReference>
<comment type="cofactor">
    <cofactor evidence="1">
        <name>FAD</name>
        <dbReference type="ChEBI" id="CHEBI:57692"/>
    </cofactor>
</comment>
<dbReference type="Gene3D" id="1.25.40.80">
    <property type="match status" value="1"/>
</dbReference>
<dbReference type="Pfam" id="PF03441">
    <property type="entry name" value="FAD_binding_7"/>
    <property type="match status" value="1"/>
</dbReference>
<protein>
    <submittedName>
        <fullName evidence="5">FAD-binding domain-containing protein</fullName>
    </submittedName>
</protein>
<accession>A0ABW3FAY6</accession>
<keyword evidence="6" id="KW-1185">Reference proteome</keyword>
<feature type="domain" description="Cryptochrome/DNA photolyase FAD-binding" evidence="4">
    <location>
        <begin position="83"/>
        <end position="211"/>
    </location>
</feature>
<dbReference type="Gene3D" id="1.10.579.10">
    <property type="entry name" value="DNA Cyclobutane Dipyrimidine Photolyase, subunit A, domain 3"/>
    <property type="match status" value="1"/>
</dbReference>
<comment type="caution">
    <text evidence="5">The sequence shown here is derived from an EMBL/GenBank/DDBJ whole genome shotgun (WGS) entry which is preliminary data.</text>
</comment>
<evidence type="ECO:0000256" key="1">
    <source>
        <dbReference type="ARBA" id="ARBA00001974"/>
    </source>
</evidence>
<name>A0ABW3FAY6_9HYPH</name>
<evidence type="ECO:0000313" key="5">
    <source>
        <dbReference type="EMBL" id="MFD0915586.1"/>
    </source>
</evidence>
<sequence>MSDQSSPAIRFSSATREEALGRVDGFAHSMGSVYARSRNDDLGPEDRHNVSCLSPYVRHRLVLEEELVARALADHGPQRAEKFIQEVVWRTYWKGWLEQRPSVWADYTVSRSAVWDNVIQNKPLLAHYDKAIQGGTGIACFDFWANELVATNYLHNHARMWFASIWIFTLKLPWELGADFFLRHLIDGDAASNTLSWRWVGGLHTAGKTYLARADNIEQCTGGRFSPKPGDLADVALPLGEVDHPARTPIPHLLPVEKGLKTGLLITADDCTPENILDGLDVASVAALPLADTRSELDTARAVTEFEHAALTDALSRNRGEMLKQPADVLDWAKRNGLQQIVSPAIPVGWSRDAMASVIAELNDEGIVWREIRRSWDDAIWPHATAGFFKVKKQIPRVLEDFFDVKS</sequence>
<dbReference type="InterPro" id="IPR036134">
    <property type="entry name" value="Crypto/Photolyase_FAD-like_sf"/>
</dbReference>
<dbReference type="PANTHER" id="PTHR11455">
    <property type="entry name" value="CRYPTOCHROME"/>
    <property type="match status" value="1"/>
</dbReference>
<evidence type="ECO:0000256" key="2">
    <source>
        <dbReference type="ARBA" id="ARBA00022630"/>
    </source>
</evidence>
<evidence type="ECO:0000256" key="3">
    <source>
        <dbReference type="ARBA" id="ARBA00022827"/>
    </source>
</evidence>
<keyword evidence="3" id="KW-0274">FAD</keyword>
<dbReference type="EMBL" id="JBHTJV010000003">
    <property type="protein sequence ID" value="MFD0915586.1"/>
    <property type="molecule type" value="Genomic_DNA"/>
</dbReference>
<keyword evidence="2" id="KW-0285">Flavoprotein</keyword>
<dbReference type="RefSeq" id="WP_377211440.1">
    <property type="nucleotide sequence ID" value="NZ_JBHTJV010000003.1"/>
</dbReference>
<dbReference type="InterPro" id="IPR002081">
    <property type="entry name" value="Cryptochrome/DNA_photolyase_1"/>
</dbReference>
<evidence type="ECO:0000313" key="6">
    <source>
        <dbReference type="Proteomes" id="UP001597101"/>
    </source>
</evidence>
<reference evidence="6" key="1">
    <citation type="journal article" date="2019" name="Int. J. Syst. Evol. Microbiol.">
        <title>The Global Catalogue of Microorganisms (GCM) 10K type strain sequencing project: providing services to taxonomists for standard genome sequencing and annotation.</title>
        <authorList>
            <consortium name="The Broad Institute Genomics Platform"/>
            <consortium name="The Broad Institute Genome Sequencing Center for Infectious Disease"/>
            <person name="Wu L."/>
            <person name="Ma J."/>
        </authorList>
    </citation>
    <scope>NUCLEOTIDE SEQUENCE [LARGE SCALE GENOMIC DNA]</scope>
    <source>
        <strain evidence="6">CCUG 60023</strain>
    </source>
</reference>
<proteinExistence type="predicted"/>
<dbReference type="Proteomes" id="UP001597101">
    <property type="component" value="Unassembled WGS sequence"/>
</dbReference>